<dbReference type="InterPro" id="IPR050366">
    <property type="entry name" value="BP-dependent_transpt_permease"/>
</dbReference>
<dbReference type="RefSeq" id="WP_014767121.1">
    <property type="nucleotide sequence ID" value="NC_018001.1"/>
</dbReference>
<dbReference type="GeneID" id="13061996"/>
<dbReference type="CDD" id="cd06261">
    <property type="entry name" value="TM_PBP2"/>
    <property type="match status" value="1"/>
</dbReference>
<dbReference type="InterPro" id="IPR035906">
    <property type="entry name" value="MetI-like_sf"/>
</dbReference>
<dbReference type="AlphaFoldDB" id="I3XQJ5"/>
<evidence type="ECO:0000313" key="10">
    <source>
        <dbReference type="Proteomes" id="UP000006175"/>
    </source>
</evidence>
<keyword evidence="5 7" id="KW-1133">Transmembrane helix</keyword>
<keyword evidence="4 7" id="KW-0812">Transmembrane</keyword>
<dbReference type="Proteomes" id="UP000006175">
    <property type="component" value="Chromosome"/>
</dbReference>
<dbReference type="GO" id="GO:0055085">
    <property type="term" value="P:transmembrane transport"/>
    <property type="evidence" value="ECO:0007669"/>
    <property type="project" value="InterPro"/>
</dbReference>
<feature type="transmembrane region" description="Helical" evidence="7">
    <location>
        <begin position="26"/>
        <end position="45"/>
    </location>
</feature>
<dbReference type="EMBL" id="CP003321">
    <property type="protein sequence ID" value="AFL66219.1"/>
    <property type="molecule type" value="Genomic_DNA"/>
</dbReference>
<evidence type="ECO:0000313" key="9">
    <source>
        <dbReference type="EMBL" id="AFL66219.1"/>
    </source>
</evidence>
<evidence type="ECO:0000256" key="5">
    <source>
        <dbReference type="ARBA" id="ARBA00022989"/>
    </source>
</evidence>
<feature type="transmembrane region" description="Helical" evidence="7">
    <location>
        <begin position="125"/>
        <end position="145"/>
    </location>
</feature>
<organism evidence="9 10">
    <name type="scientific">Desulfurococcus amylolyticus DSM 16532</name>
    <dbReference type="NCBI Taxonomy" id="768672"/>
    <lineage>
        <taxon>Archaea</taxon>
        <taxon>Thermoproteota</taxon>
        <taxon>Thermoprotei</taxon>
        <taxon>Desulfurococcales</taxon>
        <taxon>Desulfurococcaceae</taxon>
        <taxon>Desulfurococcus</taxon>
    </lineage>
</organism>
<accession>I3XQJ5</accession>
<dbReference type="SUPFAM" id="SSF161098">
    <property type="entry name" value="MetI-like"/>
    <property type="match status" value="1"/>
</dbReference>
<evidence type="ECO:0000256" key="1">
    <source>
        <dbReference type="ARBA" id="ARBA00004651"/>
    </source>
</evidence>
<dbReference type="PANTHER" id="PTHR43386">
    <property type="entry name" value="OLIGOPEPTIDE TRANSPORT SYSTEM PERMEASE PROTEIN APPC"/>
    <property type="match status" value="1"/>
</dbReference>
<evidence type="ECO:0000259" key="8">
    <source>
        <dbReference type="PROSITE" id="PS50928"/>
    </source>
</evidence>
<feature type="transmembrane region" description="Helical" evidence="7">
    <location>
        <begin position="256"/>
        <end position="282"/>
    </location>
</feature>
<comment type="subcellular location">
    <subcellularLocation>
        <location evidence="1 7">Cell membrane</location>
        <topology evidence="1 7">Multi-pass membrane protein</topology>
    </subcellularLocation>
</comment>
<evidence type="ECO:0000256" key="3">
    <source>
        <dbReference type="ARBA" id="ARBA00022475"/>
    </source>
</evidence>
<dbReference type="KEGG" id="dfd:Desfe_0308"/>
<dbReference type="PANTHER" id="PTHR43386:SF1">
    <property type="entry name" value="D,D-DIPEPTIDE TRANSPORT SYSTEM PERMEASE PROTEIN DDPC-RELATED"/>
    <property type="match status" value="1"/>
</dbReference>
<dbReference type="GO" id="GO:0005886">
    <property type="term" value="C:plasma membrane"/>
    <property type="evidence" value="ECO:0007669"/>
    <property type="project" value="UniProtKB-SubCell"/>
</dbReference>
<feature type="domain" description="ABC transmembrane type-1" evidence="8">
    <location>
        <begin position="94"/>
        <end position="279"/>
    </location>
</feature>
<dbReference type="InterPro" id="IPR000515">
    <property type="entry name" value="MetI-like"/>
</dbReference>
<keyword evidence="6 7" id="KW-0472">Membrane</keyword>
<protein>
    <submittedName>
        <fullName evidence="9">Binding-protein-dependent transport systems inner membrane component</fullName>
    </submittedName>
</protein>
<dbReference type="Pfam" id="PF00528">
    <property type="entry name" value="BPD_transp_1"/>
    <property type="match status" value="1"/>
</dbReference>
<evidence type="ECO:0000256" key="6">
    <source>
        <dbReference type="ARBA" id="ARBA00023136"/>
    </source>
</evidence>
<comment type="similarity">
    <text evidence="7">Belongs to the binding-protein-dependent transport system permease family.</text>
</comment>
<name>I3XQJ5_DESAM</name>
<keyword evidence="10" id="KW-1185">Reference proteome</keyword>
<dbReference type="Gene3D" id="1.10.3720.10">
    <property type="entry name" value="MetI-like"/>
    <property type="match status" value="1"/>
</dbReference>
<reference evidence="9 10" key="1">
    <citation type="journal article" date="2012" name="J. Bacteriol.">
        <title>Complete Genome Sequence of Desulfurococcus fermentans, a Hyperthermophilic Cellulolytic Crenarchaeon Isolated from a Freshwater Hot Spring in Kamchatka, Russia.</title>
        <authorList>
            <person name="Susanti D."/>
            <person name="Johnson E.F."/>
            <person name="Rodriguez J.R."/>
            <person name="Anderson I."/>
            <person name="Perevalova A.A."/>
            <person name="Kyrpides N."/>
            <person name="Lucas S."/>
            <person name="Han J."/>
            <person name="Lapidus A."/>
            <person name="Cheng J.F."/>
            <person name="Goodwin L."/>
            <person name="Pitluck S."/>
            <person name="Mavrommatis K."/>
            <person name="Peters L."/>
            <person name="Land M.L."/>
            <person name="Hauser L."/>
            <person name="Gopalan V."/>
            <person name="Chan P.P."/>
            <person name="Lowe T.M."/>
            <person name="Atomi H."/>
            <person name="Bonch-Osmolovskaya E.A."/>
            <person name="Woyke T."/>
            <person name="Mukhopadhyay B."/>
        </authorList>
    </citation>
    <scope>NUCLEOTIDE SEQUENCE [LARGE SCALE GENOMIC DNA]</scope>
    <source>
        <strain evidence="9 10">DSM 16532</strain>
    </source>
</reference>
<sequence length="298" mass="32924">MNSIEANIRGAAYLVRKQFRKARFKTGLAIVSVIIILALLSPIIAPFPEEGLGYIPENAVAKARLPPNPVNIFGTDTRGRDLFSRVLFGAGSALVEILIVVLTSLSIGIIIGVSAAYFKGVVEHVLNYLIELFVSVPAIIIALALRLAIGPGLYVVILGLITTWWSWYARITYIYARSIVEMDYVVLARLSGLNSLKIIYRHVLRNTIPPVLVQAVTDMGSVLLEATSINFIGLGVPLNSPEWGVIMLEGLPVITIAPWITMFPGIFLLITALGFSLIGDSLREELDPRMRRRWRLWF</sequence>
<dbReference type="eggNOG" id="arCOG00748">
    <property type="taxonomic scope" value="Archaea"/>
</dbReference>
<gene>
    <name evidence="9" type="ORF">Desfe_0308</name>
</gene>
<dbReference type="HOGENOM" id="CLU_028518_5_3_2"/>
<evidence type="ECO:0000256" key="7">
    <source>
        <dbReference type="RuleBase" id="RU363032"/>
    </source>
</evidence>
<proteinExistence type="inferred from homology"/>
<dbReference type="PROSITE" id="PS50928">
    <property type="entry name" value="ABC_TM1"/>
    <property type="match status" value="1"/>
</dbReference>
<evidence type="ECO:0000256" key="2">
    <source>
        <dbReference type="ARBA" id="ARBA00022448"/>
    </source>
</evidence>
<dbReference type="OrthoDB" id="312811at2157"/>
<keyword evidence="2 7" id="KW-0813">Transport</keyword>
<feature type="transmembrane region" description="Helical" evidence="7">
    <location>
        <begin position="151"/>
        <end position="169"/>
    </location>
</feature>
<feature type="transmembrane region" description="Helical" evidence="7">
    <location>
        <begin position="97"/>
        <end position="118"/>
    </location>
</feature>
<keyword evidence="3" id="KW-1003">Cell membrane</keyword>
<evidence type="ECO:0000256" key="4">
    <source>
        <dbReference type="ARBA" id="ARBA00022692"/>
    </source>
</evidence>